<dbReference type="EMBL" id="JBBWRZ010000011">
    <property type="protein sequence ID" value="KAK8226229.1"/>
    <property type="molecule type" value="Genomic_DNA"/>
</dbReference>
<comment type="caution">
    <text evidence="2">The sequence shown here is derived from an EMBL/GenBank/DDBJ whole genome shotgun (WGS) entry which is preliminary data.</text>
</comment>
<reference evidence="2 3" key="1">
    <citation type="submission" date="2024-04" db="EMBL/GenBank/DDBJ databases">
        <title>Phyllosticta paracitricarpa is synonymous to the EU quarantine fungus P. citricarpa based on phylogenomic analyses.</title>
        <authorList>
            <consortium name="Lawrence Berkeley National Laboratory"/>
            <person name="Van Ingen-Buijs V.A."/>
            <person name="Van Westerhoven A.C."/>
            <person name="Haridas S."/>
            <person name="Skiadas P."/>
            <person name="Martin F."/>
            <person name="Groenewald J.Z."/>
            <person name="Crous P.W."/>
            <person name="Seidl M.F."/>
        </authorList>
    </citation>
    <scope>NUCLEOTIDE SEQUENCE [LARGE SCALE GENOMIC DNA]</scope>
    <source>
        <strain evidence="2 3">CBS 123374</strain>
    </source>
</reference>
<accession>A0ABR1YDG8</accession>
<proteinExistence type="predicted"/>
<evidence type="ECO:0000313" key="3">
    <source>
        <dbReference type="Proteomes" id="UP001492380"/>
    </source>
</evidence>
<protein>
    <recommendedName>
        <fullName evidence="4">Secreted protein</fullName>
    </recommendedName>
</protein>
<feature type="chain" id="PRO_5047246827" description="Secreted protein" evidence="1">
    <location>
        <begin position="23"/>
        <end position="235"/>
    </location>
</feature>
<name>A0ABR1YDG8_9PEZI</name>
<dbReference type="Proteomes" id="UP001492380">
    <property type="component" value="Unassembled WGS sequence"/>
</dbReference>
<feature type="signal peptide" evidence="1">
    <location>
        <begin position="1"/>
        <end position="22"/>
    </location>
</feature>
<evidence type="ECO:0008006" key="4">
    <source>
        <dbReference type="Google" id="ProtNLM"/>
    </source>
</evidence>
<keyword evidence="1" id="KW-0732">Signal</keyword>
<evidence type="ECO:0000313" key="2">
    <source>
        <dbReference type="EMBL" id="KAK8226229.1"/>
    </source>
</evidence>
<organism evidence="2 3">
    <name type="scientific">Phyllosticta capitalensis</name>
    <dbReference type="NCBI Taxonomy" id="121624"/>
    <lineage>
        <taxon>Eukaryota</taxon>
        <taxon>Fungi</taxon>
        <taxon>Dikarya</taxon>
        <taxon>Ascomycota</taxon>
        <taxon>Pezizomycotina</taxon>
        <taxon>Dothideomycetes</taxon>
        <taxon>Dothideomycetes incertae sedis</taxon>
        <taxon>Botryosphaeriales</taxon>
        <taxon>Phyllostictaceae</taxon>
        <taxon>Phyllosticta</taxon>
    </lineage>
</organism>
<evidence type="ECO:0000256" key="1">
    <source>
        <dbReference type="SAM" id="SignalP"/>
    </source>
</evidence>
<sequence>MRKRRKLIIWGLGCLAMRESRAADLAHLARTPTLHSAVRGHHNNPPRATGETAPIGARRGVCLSFFKLLRLPGYITYPCLLPALACAAPCVEGFATCCGIFHALRCVALRQIICSLRIPTQRWLRPAQTIYSPAHQQSPAISATHESRMHDRERVIVLRRACAAGPPVCPLSSVLPGSSSNMYCSAAWLWRKKRQPVLCGPADGRVERRESQRGVLRHVACSACMHGGGDASSLA</sequence>
<gene>
    <name evidence="2" type="ORF">HDK90DRAFT_80711</name>
</gene>
<keyword evidence="3" id="KW-1185">Reference proteome</keyword>